<feature type="binding site" evidence="11">
    <location>
        <position position="459"/>
    </location>
    <ligand>
        <name>(6S)-NADPHX</name>
        <dbReference type="ChEBI" id="CHEBI:64076"/>
    </ligand>
</feature>
<evidence type="ECO:0000256" key="13">
    <source>
        <dbReference type="SAM" id="MobiDB-lite"/>
    </source>
</evidence>
<feature type="domain" description="YjeF C-terminal" evidence="14">
    <location>
        <begin position="252"/>
        <end position="592"/>
    </location>
</feature>
<keyword evidence="3 11" id="KW-0547">Nucleotide-binding</keyword>
<dbReference type="GO" id="GO:0046872">
    <property type="term" value="F:metal ion binding"/>
    <property type="evidence" value="ECO:0007669"/>
    <property type="project" value="UniProtKB-KW"/>
</dbReference>
<keyword evidence="16" id="KW-0418">Kinase</keyword>
<feature type="binding site" evidence="12">
    <location>
        <begin position="62"/>
        <end position="66"/>
    </location>
    <ligand>
        <name>(6S)-NADPHX</name>
        <dbReference type="ChEBI" id="CHEBI:64076"/>
    </ligand>
</feature>
<dbReference type="Proteomes" id="UP000245390">
    <property type="component" value="Unassembled WGS sequence"/>
</dbReference>
<feature type="binding site" evidence="11">
    <location>
        <begin position="504"/>
        <end position="508"/>
    </location>
    <ligand>
        <name>AMP</name>
        <dbReference type="ChEBI" id="CHEBI:456215"/>
    </ligand>
</feature>
<evidence type="ECO:0000259" key="15">
    <source>
        <dbReference type="PROSITE" id="PS51385"/>
    </source>
</evidence>
<comment type="catalytic activity">
    <reaction evidence="10 11">
        <text>(6S)-NADPHX + ADP = AMP + phosphate + NADPH + H(+)</text>
        <dbReference type="Rhea" id="RHEA:32235"/>
        <dbReference type="ChEBI" id="CHEBI:15378"/>
        <dbReference type="ChEBI" id="CHEBI:43474"/>
        <dbReference type="ChEBI" id="CHEBI:57783"/>
        <dbReference type="ChEBI" id="CHEBI:64076"/>
        <dbReference type="ChEBI" id="CHEBI:456215"/>
        <dbReference type="ChEBI" id="CHEBI:456216"/>
        <dbReference type="EC" id="4.2.1.136"/>
    </reaction>
</comment>
<comment type="subunit">
    <text evidence="11">Homotetramer.</text>
</comment>
<evidence type="ECO:0000256" key="11">
    <source>
        <dbReference type="HAMAP-Rule" id="MF_01965"/>
    </source>
</evidence>
<comment type="function">
    <text evidence="11">Catalyzes the dehydration of the S-form of NAD(P)HX at the expense of ADP, which is converted to AMP. Together with NAD(P)HX epimerase, which catalyzes the epimerization of the S- and R-forms, the enzyme allows the repair of both epimers of NAD(P)HX, a damaged form of NAD(P)H that is a result of enzymatic or heat-dependent hydration.</text>
</comment>
<dbReference type="GO" id="GO:0052855">
    <property type="term" value="F:ADP-dependent NAD(P)H-hydrate dehydratase activity"/>
    <property type="evidence" value="ECO:0007669"/>
    <property type="project" value="UniProtKB-UniRule"/>
</dbReference>
<comment type="catalytic activity">
    <reaction evidence="12">
        <text>(6R)-NADPHX = (6S)-NADPHX</text>
        <dbReference type="Rhea" id="RHEA:32227"/>
        <dbReference type="ChEBI" id="CHEBI:64076"/>
        <dbReference type="ChEBI" id="CHEBI:64077"/>
        <dbReference type="EC" id="5.1.99.6"/>
    </reaction>
</comment>
<dbReference type="InterPro" id="IPR017953">
    <property type="entry name" value="Carbohydrate_kinase_pred_CS"/>
</dbReference>
<dbReference type="SUPFAM" id="SSF53613">
    <property type="entry name" value="Ribokinase-like"/>
    <property type="match status" value="2"/>
</dbReference>
<accession>A0A316GCD5</accession>
<dbReference type="EMBL" id="QGGV01000001">
    <property type="protein sequence ID" value="PWK58263.1"/>
    <property type="molecule type" value="Genomic_DNA"/>
</dbReference>
<feature type="binding site" evidence="12">
    <location>
        <position position="170"/>
    </location>
    <ligand>
        <name>(6S)-NADPHX</name>
        <dbReference type="ChEBI" id="CHEBI:64076"/>
    </ligand>
</feature>
<dbReference type="EC" id="5.1.99.6" evidence="12"/>
<keyword evidence="12" id="KW-0630">Potassium</keyword>
<evidence type="ECO:0000313" key="17">
    <source>
        <dbReference type="Proteomes" id="UP000245390"/>
    </source>
</evidence>
<keyword evidence="6 11" id="KW-0520">NAD</keyword>
<name>A0A316GCD5_9RHOB</name>
<evidence type="ECO:0000256" key="7">
    <source>
        <dbReference type="ARBA" id="ARBA00023239"/>
    </source>
</evidence>
<dbReference type="InterPro" id="IPR036652">
    <property type="entry name" value="YjeF_N_dom_sf"/>
</dbReference>
<evidence type="ECO:0000256" key="2">
    <source>
        <dbReference type="ARBA" id="ARBA00009524"/>
    </source>
</evidence>
<comment type="cofactor">
    <cofactor evidence="11">
        <name>Mg(2+)</name>
        <dbReference type="ChEBI" id="CHEBI:18420"/>
    </cofactor>
</comment>
<feature type="binding site" evidence="11">
    <location>
        <position position="287"/>
    </location>
    <ligand>
        <name>(6S)-NADPHX</name>
        <dbReference type="ChEBI" id="CHEBI:64076"/>
    </ligand>
</feature>
<dbReference type="GO" id="GO:0046496">
    <property type="term" value="P:nicotinamide nucleotide metabolic process"/>
    <property type="evidence" value="ECO:0007669"/>
    <property type="project" value="UniProtKB-UniRule"/>
</dbReference>
<dbReference type="SUPFAM" id="SSF64153">
    <property type="entry name" value="YjeF N-terminal domain-like"/>
    <property type="match status" value="1"/>
</dbReference>
<evidence type="ECO:0000256" key="8">
    <source>
        <dbReference type="ARBA" id="ARBA00025153"/>
    </source>
</evidence>
<evidence type="ECO:0000256" key="6">
    <source>
        <dbReference type="ARBA" id="ARBA00023027"/>
    </source>
</evidence>
<dbReference type="GO" id="GO:0110051">
    <property type="term" value="P:metabolite repair"/>
    <property type="evidence" value="ECO:0007669"/>
    <property type="project" value="TreeGrafter"/>
</dbReference>
<comment type="similarity">
    <text evidence="12">Belongs to the NnrE/AIBP family.</text>
</comment>
<evidence type="ECO:0000313" key="16">
    <source>
        <dbReference type="EMBL" id="PWK58263.1"/>
    </source>
</evidence>
<dbReference type="NCBIfam" id="TIGR00197">
    <property type="entry name" value="yjeF_nterm"/>
    <property type="match status" value="1"/>
</dbReference>
<feature type="binding site" evidence="12">
    <location>
        <position position="173"/>
    </location>
    <ligand>
        <name>K(+)</name>
        <dbReference type="ChEBI" id="CHEBI:29103"/>
    </ligand>
</feature>
<dbReference type="InterPro" id="IPR004443">
    <property type="entry name" value="YjeF_N_dom"/>
</dbReference>
<feature type="binding site" evidence="11">
    <location>
        <position position="537"/>
    </location>
    <ligand>
        <name>AMP</name>
        <dbReference type="ChEBI" id="CHEBI:456215"/>
    </ligand>
</feature>
<dbReference type="CDD" id="cd01171">
    <property type="entry name" value="YXKO-related"/>
    <property type="match status" value="1"/>
</dbReference>
<gene>
    <name evidence="11" type="primary">nnrD</name>
    <name evidence="12" type="synonym">nnrE</name>
    <name evidence="16" type="ORF">C8D95_10168</name>
</gene>
<dbReference type="GO" id="GO:0005524">
    <property type="term" value="F:ATP binding"/>
    <property type="evidence" value="ECO:0007669"/>
    <property type="project" value="UniProtKB-KW"/>
</dbReference>
<sequence length="594" mass="62388">MTELLTAAQMRAIEQAAIASGEVTGLELMERAGRGVVEAIFEEWPELATTSHKAVVLCGPGNNGGDGFVVARLLKEWGWEVEVFLYGDPEKLPPDAKVNYERWGELGETFAFSGTFYHPERRVAYPDVFFDALFGIGLTRPVDLGEEYADTAESVPGDGLRGNLRHVAIDIPSGLCSDSGKVLGAPFLADMTVTFHGFKHGHLLDFGPTLSGKVICKDIGLPAGVGSGAFGNFPYSDRVTSAFDRELQFDQVMRLAKTRVKTPHDDVHKYTHGHALILSGGPGKTGAARLAARGALRIGAGLVTVGCPQTALWEVASQVTAIMCRPLDGAPGLTEALEDERINALCLGPGLGLGADTQALVLAALKATAPRGPGSSPGQDRSEHNPAAPAPEPGPRPTSTAAPAPEPGPRPASTTPPAPEPGPRPARAVVLDADALTRFERNPQVLFDALHQGCVLTPHAGEFKRLFPDIAEKLDAPATTGPAYSKVDATREAAKRAGCTILFKGPDTVIAHPSGQCSINSSAYERAAPWLATAGSGDVLSGMITGLLARGLHPFDAAGTAAWLHTECALSFGPGLIAEDIPEELPKVFRALGL</sequence>
<feature type="binding site" evidence="12">
    <location>
        <position position="131"/>
    </location>
    <ligand>
        <name>K(+)</name>
        <dbReference type="ChEBI" id="CHEBI:29103"/>
    </ligand>
</feature>
<dbReference type="InterPro" id="IPR029056">
    <property type="entry name" value="Ribokinase-like"/>
</dbReference>
<evidence type="ECO:0000256" key="3">
    <source>
        <dbReference type="ARBA" id="ARBA00022741"/>
    </source>
</evidence>
<feature type="binding site" evidence="11">
    <location>
        <position position="350"/>
    </location>
    <ligand>
        <name>(6S)-NADPHX</name>
        <dbReference type="ChEBI" id="CHEBI:64076"/>
    </ligand>
</feature>
<comment type="catalytic activity">
    <reaction evidence="12">
        <text>(6R)-NADHX = (6S)-NADHX</text>
        <dbReference type="Rhea" id="RHEA:32215"/>
        <dbReference type="ChEBI" id="CHEBI:64074"/>
        <dbReference type="ChEBI" id="CHEBI:64075"/>
        <dbReference type="EC" id="5.1.99.6"/>
    </reaction>
</comment>
<evidence type="ECO:0000259" key="14">
    <source>
        <dbReference type="PROSITE" id="PS51383"/>
    </source>
</evidence>
<dbReference type="Pfam" id="PF01256">
    <property type="entry name" value="Carb_kinase"/>
    <property type="match status" value="2"/>
</dbReference>
<dbReference type="PANTHER" id="PTHR12592">
    <property type="entry name" value="ATP-DEPENDENT (S)-NAD(P)H-HYDRATE DEHYDRATASE FAMILY MEMBER"/>
    <property type="match status" value="1"/>
</dbReference>
<dbReference type="EC" id="4.2.1.136" evidence="11"/>
<dbReference type="PROSITE" id="PS51383">
    <property type="entry name" value="YJEF_C_3"/>
    <property type="match status" value="1"/>
</dbReference>
<dbReference type="PANTHER" id="PTHR12592:SF0">
    <property type="entry name" value="ATP-DEPENDENT (S)-NAD(P)H-HYDRATE DEHYDRATASE"/>
    <property type="match status" value="1"/>
</dbReference>
<feature type="binding site" evidence="11">
    <location>
        <position position="538"/>
    </location>
    <ligand>
        <name>(6S)-NADPHX</name>
        <dbReference type="ChEBI" id="CHEBI:64076"/>
    </ligand>
</feature>
<comment type="function">
    <text evidence="8">Bifunctional enzyme that catalyzes the epimerization of the S- and R-forms of NAD(P)HX and the dehydration of the S-form of NAD(P)HX at the expense of ADP, which is converted to AMP. This allows the repair of both epimers of NAD(P)HX, a damaged form of NAD(P)H that is a result of enzymatic or heat-dependent hydration.</text>
</comment>
<evidence type="ECO:0000256" key="9">
    <source>
        <dbReference type="ARBA" id="ARBA00048238"/>
    </source>
</evidence>
<comment type="similarity">
    <text evidence="2">In the C-terminal section; belongs to the NnrD/CARKD family.</text>
</comment>
<feature type="binding site" evidence="12">
    <location>
        <position position="148"/>
    </location>
    <ligand>
        <name>(6S)-NADPHX</name>
        <dbReference type="ChEBI" id="CHEBI:64076"/>
    </ligand>
</feature>
<reference evidence="16 17" key="1">
    <citation type="submission" date="2018-05" db="EMBL/GenBank/DDBJ databases">
        <title>Genomic Encyclopedia of Type Strains, Phase IV (KMG-IV): sequencing the most valuable type-strain genomes for metagenomic binning, comparative biology and taxonomic classification.</title>
        <authorList>
            <person name="Goeker M."/>
        </authorList>
    </citation>
    <scope>NUCLEOTIDE SEQUENCE [LARGE SCALE GENOMIC DNA]</scope>
    <source>
        <strain evidence="16 17">DSM 103371</strain>
    </source>
</reference>
<proteinExistence type="inferred from homology"/>
<feature type="region of interest" description="Disordered" evidence="13">
    <location>
        <begin position="369"/>
        <end position="426"/>
    </location>
</feature>
<protein>
    <recommendedName>
        <fullName evidence="11 12">Multifunctional fusion protein</fullName>
    </recommendedName>
    <domain>
        <recommendedName>
            <fullName evidence="11">ADP-dependent (S)-NAD(P)H-hydrate dehydratase</fullName>
            <ecNumber evidence="11">4.2.1.136</ecNumber>
        </recommendedName>
        <alternativeName>
            <fullName evidence="11">ADP-dependent NAD(P)HX dehydratase</fullName>
        </alternativeName>
    </domain>
    <domain>
        <recommendedName>
            <fullName evidence="12">NAD(P)H-hydrate epimerase</fullName>
            <ecNumber evidence="12">5.1.99.6</ecNumber>
        </recommendedName>
        <alternativeName>
            <fullName evidence="12">NAD(P)HX epimerase</fullName>
        </alternativeName>
    </domain>
</protein>
<evidence type="ECO:0000256" key="5">
    <source>
        <dbReference type="ARBA" id="ARBA00022857"/>
    </source>
</evidence>
<dbReference type="Pfam" id="PF03853">
    <property type="entry name" value="YjeF_N"/>
    <property type="match status" value="1"/>
</dbReference>
<evidence type="ECO:0000256" key="10">
    <source>
        <dbReference type="ARBA" id="ARBA00049209"/>
    </source>
</evidence>
<comment type="similarity">
    <text evidence="11">Belongs to the NnrD/CARKD family.</text>
</comment>
<dbReference type="HAMAP" id="MF_01966">
    <property type="entry name" value="NADHX_epimerase"/>
    <property type="match status" value="1"/>
</dbReference>
<comment type="function">
    <text evidence="12">Catalyzes the epimerization of the S- and R-forms of NAD(P)HX, a damaged form of NAD(P)H that is a result of enzymatic or heat-dependent hydration. This is a prerequisite for the S-specific NAD(P)H-hydrate dehydratase to allow the repair of both epimers of NAD(P)HX.</text>
</comment>
<organism evidence="16 17">
    <name type="scientific">Silicimonas algicola</name>
    <dbReference type="NCBI Taxonomy" id="1826607"/>
    <lineage>
        <taxon>Bacteria</taxon>
        <taxon>Pseudomonadati</taxon>
        <taxon>Pseudomonadota</taxon>
        <taxon>Alphaproteobacteria</taxon>
        <taxon>Rhodobacterales</taxon>
        <taxon>Paracoccaceae</taxon>
    </lineage>
</organism>
<evidence type="ECO:0000256" key="4">
    <source>
        <dbReference type="ARBA" id="ARBA00022840"/>
    </source>
</evidence>
<evidence type="ECO:0000256" key="1">
    <source>
        <dbReference type="ARBA" id="ARBA00006001"/>
    </source>
</evidence>
<evidence type="ECO:0000256" key="12">
    <source>
        <dbReference type="HAMAP-Rule" id="MF_01966"/>
    </source>
</evidence>
<keyword evidence="12" id="KW-0413">Isomerase</keyword>
<dbReference type="PROSITE" id="PS51385">
    <property type="entry name" value="YJEF_N"/>
    <property type="match status" value="1"/>
</dbReference>
<keyword evidence="12" id="KW-0479">Metal-binding</keyword>
<feature type="binding site" evidence="12">
    <location>
        <position position="63"/>
    </location>
    <ligand>
        <name>K(+)</name>
        <dbReference type="ChEBI" id="CHEBI:29103"/>
    </ligand>
</feature>
<dbReference type="AlphaFoldDB" id="A0A316GCD5"/>
<dbReference type="InterPro" id="IPR000631">
    <property type="entry name" value="CARKD"/>
</dbReference>
<comment type="cofactor">
    <cofactor evidence="12">
        <name>K(+)</name>
        <dbReference type="ChEBI" id="CHEBI:29103"/>
    </cofactor>
    <text evidence="12">Binds 1 potassium ion per subunit.</text>
</comment>
<dbReference type="Gene3D" id="3.40.50.10260">
    <property type="entry name" value="YjeF N-terminal domain"/>
    <property type="match status" value="1"/>
</dbReference>
<feature type="compositionally biased region" description="Pro residues" evidence="13">
    <location>
        <begin position="404"/>
        <end position="424"/>
    </location>
</feature>
<comment type="caution">
    <text evidence="16">The sequence shown here is derived from an EMBL/GenBank/DDBJ whole genome shotgun (WGS) entry which is preliminary data.</text>
</comment>
<dbReference type="GO" id="GO:0016301">
    <property type="term" value="F:kinase activity"/>
    <property type="evidence" value="ECO:0007669"/>
    <property type="project" value="UniProtKB-KW"/>
</dbReference>
<dbReference type="Gene3D" id="3.40.1190.20">
    <property type="match status" value="1"/>
</dbReference>
<comment type="catalytic activity">
    <reaction evidence="9 11">
        <text>(6S)-NADHX + ADP = AMP + phosphate + NADH + H(+)</text>
        <dbReference type="Rhea" id="RHEA:32223"/>
        <dbReference type="ChEBI" id="CHEBI:15378"/>
        <dbReference type="ChEBI" id="CHEBI:43474"/>
        <dbReference type="ChEBI" id="CHEBI:57945"/>
        <dbReference type="ChEBI" id="CHEBI:64074"/>
        <dbReference type="ChEBI" id="CHEBI:456215"/>
        <dbReference type="ChEBI" id="CHEBI:456216"/>
        <dbReference type="EC" id="4.2.1.136"/>
    </reaction>
</comment>
<keyword evidence="5 11" id="KW-0521">NADP</keyword>
<keyword evidence="17" id="KW-1185">Reference proteome</keyword>
<feature type="domain" description="YjeF N-terminal" evidence="15">
    <location>
        <begin position="10"/>
        <end position="227"/>
    </location>
</feature>
<keyword evidence="4 11" id="KW-0067">ATP-binding</keyword>
<comment type="similarity">
    <text evidence="1">In the N-terminal section; belongs to the NnrE/AIBP family.</text>
</comment>
<keyword evidence="7 11" id="KW-0456">Lyase</keyword>
<dbReference type="RefSeq" id="WP_241239770.1">
    <property type="nucleotide sequence ID" value="NZ_CP034588.1"/>
</dbReference>
<feature type="binding site" evidence="12">
    <location>
        <begin position="135"/>
        <end position="141"/>
    </location>
    <ligand>
        <name>(6S)-NADPHX</name>
        <dbReference type="ChEBI" id="CHEBI:64076"/>
    </ligand>
</feature>
<dbReference type="HAMAP" id="MF_01965">
    <property type="entry name" value="NADHX_dehydratase"/>
    <property type="match status" value="1"/>
</dbReference>
<keyword evidence="16" id="KW-0808">Transferase</keyword>
<dbReference type="PROSITE" id="PS01050">
    <property type="entry name" value="YJEF_C_2"/>
    <property type="match status" value="1"/>
</dbReference>
<dbReference type="GO" id="GO:0052856">
    <property type="term" value="F:NAD(P)HX epimerase activity"/>
    <property type="evidence" value="ECO:0007669"/>
    <property type="project" value="UniProtKB-UniRule"/>
</dbReference>